<keyword evidence="3" id="KW-0732">Signal</keyword>
<dbReference type="AlphaFoldDB" id="A0A1X7L4A0"/>
<evidence type="ECO:0000256" key="2">
    <source>
        <dbReference type="SAM" id="Phobius"/>
    </source>
</evidence>
<evidence type="ECO:0000313" key="4">
    <source>
        <dbReference type="EMBL" id="SMG48535.1"/>
    </source>
</evidence>
<keyword evidence="5" id="KW-1185">Reference proteome</keyword>
<evidence type="ECO:0000313" key="5">
    <source>
        <dbReference type="Proteomes" id="UP000193244"/>
    </source>
</evidence>
<gene>
    <name evidence="4" type="ORF">SAMN06296010_3338</name>
</gene>
<keyword evidence="2" id="KW-0812">Transmembrane</keyword>
<sequence length="722" mass="73588">MKPPSSRRPRALPALLGLGVVASSMLGITPVAAPANAAGEPVQLVLAPANGGVAQPGADVTISAAVTNTGSATIDASTLQVALDREVISTRAELAEWLTPPTSESTVDSDAIITTVAVPALQPGEEHIVQAVIPAADVTLTAWGVRGITGTVERADGTESVTHSSIVYNGQDAPDRTQVAVAIPITTQPGQTGLIPEATLATITADNGLLTRELDSVIGRPVGILIDPRIIVSIRALGSAAPSSATDWLDRLKGASNPIYPLSYADADVAAMSQAGAPQILAPTSFDYALDPANFTGSALPTASPAPVAGTASVDKGDDATNSPAPTPSPTPNAVPDTSALLAWNYTGTSIAWPRDNTVAPNDVPYFAGNGLTTSILSSSNVSLASGEPAAGVVRSGDSTVLVSDDTVSRALRDAAGALTATDRQRSLSDLASSLAVVASEDGGTPPTILATLDRAAPADGTALADALTSLDSLTWSSTTSFDGFAAQAPTTEAAVVDQPEPAERTGPVAAMLASENQVAAFSSIIADPKNLLGENRANILSLLANSWASNSGGWNVAVQDQAATSASTLSSVKIVPGSPIGLYGNTGPLPVLVENTLPYPVTVTLRLAPSNFRLVVQNEITITVEAASSKQAKVPMTRVTNGDTSVRIDLVTPTGVPISTEPTIVPVNVAADFEVAGSWLVGGIVALLLVFAAIRLFLKRRHGRTALQDGDTAETTEEQRD</sequence>
<dbReference type="OrthoDB" id="4985746at2"/>
<name>A0A1X7L4A0_9MICO</name>
<dbReference type="STRING" id="150121.SAMN06296010_3338"/>
<dbReference type="RefSeq" id="WP_085488121.1">
    <property type="nucleotide sequence ID" value="NZ_FXAY01000007.1"/>
</dbReference>
<feature type="chain" id="PRO_5012710879" evidence="3">
    <location>
        <begin position="38"/>
        <end position="722"/>
    </location>
</feature>
<reference evidence="5" key="1">
    <citation type="submission" date="2017-04" db="EMBL/GenBank/DDBJ databases">
        <authorList>
            <person name="Varghese N."/>
            <person name="Submissions S."/>
        </authorList>
    </citation>
    <scope>NUCLEOTIDE SEQUENCE [LARGE SCALE GENOMIC DNA]</scope>
    <source>
        <strain evidence="5">VKM Ac-2510</strain>
    </source>
</reference>
<evidence type="ECO:0000256" key="3">
    <source>
        <dbReference type="SAM" id="SignalP"/>
    </source>
</evidence>
<proteinExistence type="predicted"/>
<dbReference type="EMBL" id="FXAY01000007">
    <property type="protein sequence ID" value="SMG48535.1"/>
    <property type="molecule type" value="Genomic_DNA"/>
</dbReference>
<dbReference type="InterPro" id="IPR046112">
    <property type="entry name" value="DUF6049"/>
</dbReference>
<feature type="region of interest" description="Disordered" evidence="1">
    <location>
        <begin position="300"/>
        <end position="336"/>
    </location>
</feature>
<organism evidence="4 5">
    <name type="scientific">Agreia pratensis</name>
    <dbReference type="NCBI Taxonomy" id="150121"/>
    <lineage>
        <taxon>Bacteria</taxon>
        <taxon>Bacillati</taxon>
        <taxon>Actinomycetota</taxon>
        <taxon>Actinomycetes</taxon>
        <taxon>Micrococcales</taxon>
        <taxon>Microbacteriaceae</taxon>
        <taxon>Agreia</taxon>
    </lineage>
</organism>
<keyword evidence="2" id="KW-0472">Membrane</keyword>
<dbReference type="Proteomes" id="UP000193244">
    <property type="component" value="Unassembled WGS sequence"/>
</dbReference>
<evidence type="ECO:0000256" key="1">
    <source>
        <dbReference type="SAM" id="MobiDB-lite"/>
    </source>
</evidence>
<keyword evidence="2" id="KW-1133">Transmembrane helix</keyword>
<protein>
    <submittedName>
        <fullName evidence="4">Uncharacterized protein</fullName>
    </submittedName>
</protein>
<dbReference type="Pfam" id="PF19516">
    <property type="entry name" value="DUF6049"/>
    <property type="match status" value="1"/>
</dbReference>
<feature type="signal peptide" evidence="3">
    <location>
        <begin position="1"/>
        <end position="37"/>
    </location>
</feature>
<feature type="transmembrane region" description="Helical" evidence="2">
    <location>
        <begin position="677"/>
        <end position="699"/>
    </location>
</feature>
<accession>A0A1X7L4A0</accession>